<feature type="domain" description="DUF418" evidence="2">
    <location>
        <begin position="253"/>
        <end position="406"/>
    </location>
</feature>
<dbReference type="PANTHER" id="PTHR30590:SF2">
    <property type="entry name" value="INNER MEMBRANE PROTEIN"/>
    <property type="match status" value="1"/>
</dbReference>
<protein>
    <recommendedName>
        <fullName evidence="2">DUF418 domain-containing protein</fullName>
    </recommendedName>
</protein>
<feature type="transmembrane region" description="Helical" evidence="1">
    <location>
        <begin position="132"/>
        <end position="147"/>
    </location>
</feature>
<keyword evidence="1" id="KW-1133">Transmembrane helix</keyword>
<dbReference type="HOGENOM" id="CLU_039610_0_0_9"/>
<evidence type="ECO:0000259" key="2">
    <source>
        <dbReference type="Pfam" id="PF04235"/>
    </source>
</evidence>
<dbReference type="Pfam" id="PF04235">
    <property type="entry name" value="DUF418"/>
    <property type="match status" value="1"/>
</dbReference>
<evidence type="ECO:0000256" key="1">
    <source>
        <dbReference type="SAM" id="Phobius"/>
    </source>
</evidence>
<feature type="transmembrane region" description="Helical" evidence="1">
    <location>
        <begin position="154"/>
        <end position="171"/>
    </location>
</feature>
<feature type="transmembrane region" description="Helical" evidence="1">
    <location>
        <begin position="297"/>
        <end position="319"/>
    </location>
</feature>
<dbReference type="eggNOG" id="COG2311">
    <property type="taxonomic scope" value="Bacteria"/>
</dbReference>
<dbReference type="RefSeq" id="WP_013487070.1">
    <property type="nucleotide sequence ID" value="NC_014829.1"/>
</dbReference>
<feature type="transmembrane region" description="Helical" evidence="1">
    <location>
        <begin position="31"/>
        <end position="50"/>
    </location>
</feature>
<gene>
    <name evidence="3" type="ordered locus">Bcell_0447</name>
</gene>
<feature type="transmembrane region" description="Helical" evidence="1">
    <location>
        <begin position="339"/>
        <end position="358"/>
    </location>
</feature>
<evidence type="ECO:0000313" key="3">
    <source>
        <dbReference type="EMBL" id="ADU28729.1"/>
    </source>
</evidence>
<feature type="transmembrane region" description="Helical" evidence="1">
    <location>
        <begin position="269"/>
        <end position="291"/>
    </location>
</feature>
<dbReference type="KEGG" id="bco:Bcell_0447"/>
<dbReference type="InterPro" id="IPR052529">
    <property type="entry name" value="Bact_Transport_Assoc"/>
</dbReference>
<dbReference type="Proteomes" id="UP000001401">
    <property type="component" value="Chromosome"/>
</dbReference>
<dbReference type="AlphaFoldDB" id="E6TWP6"/>
<feature type="transmembrane region" description="Helical" evidence="1">
    <location>
        <begin position="70"/>
        <end position="93"/>
    </location>
</feature>
<dbReference type="PANTHER" id="PTHR30590">
    <property type="entry name" value="INNER MEMBRANE PROTEIN"/>
    <property type="match status" value="1"/>
</dbReference>
<dbReference type="EMBL" id="CP002394">
    <property type="protein sequence ID" value="ADU28729.1"/>
    <property type="molecule type" value="Genomic_DNA"/>
</dbReference>
<accession>E6TWP6</accession>
<proteinExistence type="predicted"/>
<dbReference type="InterPro" id="IPR007349">
    <property type="entry name" value="DUF418"/>
</dbReference>
<keyword evidence="1" id="KW-0812">Transmembrane</keyword>
<feature type="transmembrane region" description="Helical" evidence="1">
    <location>
        <begin position="105"/>
        <end position="126"/>
    </location>
</feature>
<evidence type="ECO:0000313" key="4">
    <source>
        <dbReference type="Proteomes" id="UP000001401"/>
    </source>
</evidence>
<name>E6TWP6_EVAC2</name>
<sequence>MEQQTQQNKPKVEMTPLDSNKRLNHIDSLRGFALLGILLVNMFAFQYGTFGMELIPPVLTSNIDQVTYTFISWFFQGSFYPIFSMLFGFGAIMIWERSQERERPFYLLFVRRLLILMVMGFVHLYFIWDGDILLTYAITGFLFIFFVNRKAKTLLIWAIAIAALINLPGLLPGDDEAIVTFDSYVEYERDVLGNGTYGDIVHHRFTASPFEKIDYGIELSALEREIMAIVMTVFNFITMITQTLLLFLVGGYLAKKRWVHHPNDHKSTLMKIAFIAIILGLIIKAGNVFTTNESLEYFGYILGGPLLGLGYIAAFCLLFNKIGETKIFKGFGYVGRMALSNYLAQSIVMTTIFYGYGFGLLGKLGTFIGVLLALALFLIQMFISRLWLKRNQFGPMEWFWRVGTYLSIPKMKK</sequence>
<dbReference type="OrthoDB" id="9807744at2"/>
<feature type="transmembrane region" description="Helical" evidence="1">
    <location>
        <begin position="364"/>
        <end position="388"/>
    </location>
</feature>
<reference evidence="3" key="1">
    <citation type="submission" date="2010-12" db="EMBL/GenBank/DDBJ databases">
        <title>Complete sequence of Bacillus cellulosilyticus DSM 2522.</title>
        <authorList>
            <consortium name="US DOE Joint Genome Institute"/>
            <person name="Lucas S."/>
            <person name="Copeland A."/>
            <person name="Lapidus A."/>
            <person name="Cheng J.-F."/>
            <person name="Bruce D."/>
            <person name="Goodwin L."/>
            <person name="Pitluck S."/>
            <person name="Chertkov O."/>
            <person name="Detter J.C."/>
            <person name="Han C."/>
            <person name="Tapia R."/>
            <person name="Land M."/>
            <person name="Hauser L."/>
            <person name="Jeffries C."/>
            <person name="Kyrpides N."/>
            <person name="Ivanova N."/>
            <person name="Mikhailova N."/>
            <person name="Brumm P."/>
            <person name="Mead D."/>
            <person name="Woyke T."/>
        </authorList>
    </citation>
    <scope>NUCLEOTIDE SEQUENCE [LARGE SCALE GENOMIC DNA]</scope>
    <source>
        <strain evidence="3">DSM 2522</strain>
    </source>
</reference>
<feature type="transmembrane region" description="Helical" evidence="1">
    <location>
        <begin position="226"/>
        <end position="249"/>
    </location>
</feature>
<keyword evidence="4" id="KW-1185">Reference proteome</keyword>
<organism evidence="3 4">
    <name type="scientific">Evansella cellulosilytica (strain ATCC 21833 / DSM 2522 / FERM P-1141 / JCM 9156 / N-4)</name>
    <name type="common">Bacillus cellulosilyticus</name>
    <dbReference type="NCBI Taxonomy" id="649639"/>
    <lineage>
        <taxon>Bacteria</taxon>
        <taxon>Bacillati</taxon>
        <taxon>Bacillota</taxon>
        <taxon>Bacilli</taxon>
        <taxon>Bacillales</taxon>
        <taxon>Bacillaceae</taxon>
        <taxon>Evansella</taxon>
    </lineage>
</organism>
<keyword evidence="1" id="KW-0472">Membrane</keyword>